<dbReference type="Pfam" id="PF12802">
    <property type="entry name" value="MarR_2"/>
    <property type="match status" value="1"/>
</dbReference>
<name>A0ABV8U1Z1_9ACTN</name>
<dbReference type="PRINTS" id="PR00598">
    <property type="entry name" value="HTHMARR"/>
</dbReference>
<dbReference type="SMART" id="SM00347">
    <property type="entry name" value="HTH_MARR"/>
    <property type="match status" value="1"/>
</dbReference>
<dbReference type="InterPro" id="IPR036388">
    <property type="entry name" value="WH-like_DNA-bd_sf"/>
</dbReference>
<dbReference type="PROSITE" id="PS50995">
    <property type="entry name" value="HTH_MARR_2"/>
    <property type="match status" value="1"/>
</dbReference>
<dbReference type="Proteomes" id="UP001595823">
    <property type="component" value="Unassembled WGS sequence"/>
</dbReference>
<sequence>MEEDATAALLRGASASLDRARDEALRTMDLSPKDFRAMRAMAGVKLSQREIGDAAGLDRTTMVALVDRLAERELAQRRRCRIDRRRYIVTLTRRGKSALGKAEKAIAAAEEEYFRPLDDISQSALRLALCTLTSAAEAGPQAPQSPLR</sequence>
<evidence type="ECO:0000313" key="2">
    <source>
        <dbReference type="EMBL" id="MFC4336713.1"/>
    </source>
</evidence>
<accession>A0ABV8U1Z1</accession>
<dbReference type="Gene3D" id="1.10.10.10">
    <property type="entry name" value="Winged helix-like DNA-binding domain superfamily/Winged helix DNA-binding domain"/>
    <property type="match status" value="1"/>
</dbReference>
<evidence type="ECO:0000313" key="3">
    <source>
        <dbReference type="Proteomes" id="UP001595823"/>
    </source>
</evidence>
<organism evidence="2 3">
    <name type="scientific">Salininema proteolyticum</name>
    <dbReference type="NCBI Taxonomy" id="1607685"/>
    <lineage>
        <taxon>Bacteria</taxon>
        <taxon>Bacillati</taxon>
        <taxon>Actinomycetota</taxon>
        <taxon>Actinomycetes</taxon>
        <taxon>Glycomycetales</taxon>
        <taxon>Glycomycetaceae</taxon>
        <taxon>Salininema</taxon>
    </lineage>
</organism>
<gene>
    <name evidence="2" type="ORF">ACFPET_16050</name>
</gene>
<evidence type="ECO:0000259" key="1">
    <source>
        <dbReference type="PROSITE" id="PS50995"/>
    </source>
</evidence>
<dbReference type="InterPro" id="IPR000835">
    <property type="entry name" value="HTH_MarR-typ"/>
</dbReference>
<comment type="caution">
    <text evidence="2">The sequence shown here is derived from an EMBL/GenBank/DDBJ whole genome shotgun (WGS) entry which is preliminary data.</text>
</comment>
<keyword evidence="3" id="KW-1185">Reference proteome</keyword>
<reference evidence="3" key="1">
    <citation type="journal article" date="2019" name="Int. J. Syst. Evol. Microbiol.">
        <title>The Global Catalogue of Microorganisms (GCM) 10K type strain sequencing project: providing services to taxonomists for standard genome sequencing and annotation.</title>
        <authorList>
            <consortium name="The Broad Institute Genomics Platform"/>
            <consortium name="The Broad Institute Genome Sequencing Center for Infectious Disease"/>
            <person name="Wu L."/>
            <person name="Ma J."/>
        </authorList>
    </citation>
    <scope>NUCLEOTIDE SEQUENCE [LARGE SCALE GENOMIC DNA]</scope>
    <source>
        <strain evidence="3">IBRC-M 10908</strain>
    </source>
</reference>
<protein>
    <submittedName>
        <fullName evidence="2">MarR family winged helix-turn-helix transcriptional regulator</fullName>
    </submittedName>
</protein>
<proteinExistence type="predicted"/>
<dbReference type="EMBL" id="JBHSDK010000021">
    <property type="protein sequence ID" value="MFC4336713.1"/>
    <property type="molecule type" value="Genomic_DNA"/>
</dbReference>
<dbReference type="PANTHER" id="PTHR33164:SF89">
    <property type="entry name" value="MARR FAMILY REGULATORY PROTEIN"/>
    <property type="match status" value="1"/>
</dbReference>
<feature type="domain" description="HTH marR-type" evidence="1">
    <location>
        <begin position="3"/>
        <end position="134"/>
    </location>
</feature>
<dbReference type="PANTHER" id="PTHR33164">
    <property type="entry name" value="TRANSCRIPTIONAL REGULATOR, MARR FAMILY"/>
    <property type="match status" value="1"/>
</dbReference>
<dbReference type="InterPro" id="IPR036390">
    <property type="entry name" value="WH_DNA-bd_sf"/>
</dbReference>
<dbReference type="RefSeq" id="WP_380622896.1">
    <property type="nucleotide sequence ID" value="NZ_JBHSDK010000021.1"/>
</dbReference>
<dbReference type="SUPFAM" id="SSF46785">
    <property type="entry name" value="Winged helix' DNA-binding domain"/>
    <property type="match status" value="1"/>
</dbReference>
<dbReference type="InterPro" id="IPR039422">
    <property type="entry name" value="MarR/SlyA-like"/>
</dbReference>